<accession>A0A392T3N3</accession>
<proteinExistence type="predicted"/>
<protein>
    <submittedName>
        <fullName evidence="1">Uncharacterized protein</fullName>
    </submittedName>
</protein>
<evidence type="ECO:0000313" key="1">
    <source>
        <dbReference type="EMBL" id="MCI54766.1"/>
    </source>
</evidence>
<keyword evidence="2" id="KW-1185">Reference proteome</keyword>
<organism evidence="1 2">
    <name type="scientific">Trifolium medium</name>
    <dbReference type="NCBI Taxonomy" id="97028"/>
    <lineage>
        <taxon>Eukaryota</taxon>
        <taxon>Viridiplantae</taxon>
        <taxon>Streptophyta</taxon>
        <taxon>Embryophyta</taxon>
        <taxon>Tracheophyta</taxon>
        <taxon>Spermatophyta</taxon>
        <taxon>Magnoliopsida</taxon>
        <taxon>eudicotyledons</taxon>
        <taxon>Gunneridae</taxon>
        <taxon>Pentapetalae</taxon>
        <taxon>rosids</taxon>
        <taxon>fabids</taxon>
        <taxon>Fabales</taxon>
        <taxon>Fabaceae</taxon>
        <taxon>Papilionoideae</taxon>
        <taxon>50 kb inversion clade</taxon>
        <taxon>NPAAA clade</taxon>
        <taxon>Hologalegina</taxon>
        <taxon>IRL clade</taxon>
        <taxon>Trifolieae</taxon>
        <taxon>Trifolium</taxon>
    </lineage>
</organism>
<comment type="caution">
    <text evidence="1">The sequence shown here is derived from an EMBL/GenBank/DDBJ whole genome shotgun (WGS) entry which is preliminary data.</text>
</comment>
<dbReference type="AlphaFoldDB" id="A0A392T3N3"/>
<sequence>MQLAHDAQVSGAPCAETGFRSAICAPCAGFWRTVRNWRTMRRFWAHHAQLSGQQSTCVDFR</sequence>
<dbReference type="EMBL" id="LXQA010484971">
    <property type="protein sequence ID" value="MCI54766.1"/>
    <property type="molecule type" value="Genomic_DNA"/>
</dbReference>
<name>A0A392T3N3_9FABA</name>
<reference evidence="1 2" key="1">
    <citation type="journal article" date="2018" name="Front. Plant Sci.">
        <title>Red Clover (Trifolium pratense) and Zigzag Clover (T. medium) - A Picture of Genomic Similarities and Differences.</title>
        <authorList>
            <person name="Dluhosova J."/>
            <person name="Istvanek J."/>
            <person name="Nedelnik J."/>
            <person name="Repkova J."/>
        </authorList>
    </citation>
    <scope>NUCLEOTIDE SEQUENCE [LARGE SCALE GENOMIC DNA]</scope>
    <source>
        <strain evidence="2">cv. 10/8</strain>
        <tissue evidence="1">Leaf</tissue>
    </source>
</reference>
<evidence type="ECO:0000313" key="2">
    <source>
        <dbReference type="Proteomes" id="UP000265520"/>
    </source>
</evidence>
<dbReference type="Proteomes" id="UP000265520">
    <property type="component" value="Unassembled WGS sequence"/>
</dbReference>